<evidence type="ECO:0000256" key="6">
    <source>
        <dbReference type="RuleBase" id="RU363042"/>
    </source>
</evidence>
<sequence length="340" mass="39111">MKKILNYIILFGLFGLTLWLILNEGFIGNLPTLIKNTDKLYLLMAFLCLIIYWLCEAYIVFRMKRTLNIKGSYLKSLNVTMIGQYYSAITPFSTGGQPLQVYSLVKEGVPIGKATSIFANKFLIFQVVVISYSLFMLIFKFKFLIDKISLGIPFIIIGFLLNLLVLFVIFGFFLNEKLVKRNLGKLLNFGHRIKIVKDIDKTEERAYRSLNDYKNSIEEMRRNKKSTIELVIISIIQLTFSLGITYFVYRAVGLNDAGFMDILALQSLHYMAVSFMPTPGTAGAAEGGFYMIFNAVFPKDIMNFALLIWRFIDYYLRLIISGIITLIDFINRKFKKEIKA</sequence>
<dbReference type="GO" id="GO:0006629">
    <property type="term" value="P:lipid metabolic process"/>
    <property type="evidence" value="ECO:0007669"/>
    <property type="project" value="UniProtKB-KW"/>
</dbReference>
<gene>
    <name evidence="6" type="primary">mprF</name>
    <name evidence="8" type="ORF">H8707_03240</name>
</gene>
<keyword evidence="6" id="KW-0808">Transferase</keyword>
<dbReference type="GO" id="GO:0046677">
    <property type="term" value="P:response to antibiotic"/>
    <property type="evidence" value="ECO:0007669"/>
    <property type="project" value="UniProtKB-KW"/>
</dbReference>
<feature type="coiled-coil region" evidence="7">
    <location>
        <begin position="203"/>
        <end position="230"/>
    </location>
</feature>
<keyword evidence="4 6" id="KW-1133">Transmembrane helix</keyword>
<comment type="function">
    <text evidence="6">Catalyzes the transfer of a lysyl group from L-lysyl-tRNA(Lys) to membrane-bound phosphatidylglycerol (PG), which produces lysylphosphatidylglycerol (LPG), a major component of the bacterial membrane with a positive net charge. LPG synthesis contributes to bacterial virulence as it is involved in the resistance mechanism against cationic antimicrobial peptides (CAMP) produces by the host's immune system (defensins, cathelicidins) and by the competing microorganisms.</text>
</comment>
<dbReference type="GO" id="GO:0050071">
    <property type="term" value="F:phosphatidylglycerol lysyltransferase activity"/>
    <property type="evidence" value="ECO:0007669"/>
    <property type="project" value="UniProtKB-EC"/>
</dbReference>
<dbReference type="RefSeq" id="WP_262428727.1">
    <property type="nucleotide sequence ID" value="NZ_JACRTG010000008.1"/>
</dbReference>
<evidence type="ECO:0000256" key="4">
    <source>
        <dbReference type="ARBA" id="ARBA00022989"/>
    </source>
</evidence>
<comment type="similarity">
    <text evidence="6">Belongs to the LPG synthase family.</text>
</comment>
<evidence type="ECO:0000256" key="7">
    <source>
        <dbReference type="SAM" id="Coils"/>
    </source>
</evidence>
<proteinExistence type="inferred from homology"/>
<name>A0A926ETA5_9FIRM</name>
<feature type="transmembrane region" description="Helical" evidence="6">
    <location>
        <begin position="40"/>
        <end position="61"/>
    </location>
</feature>
<evidence type="ECO:0000256" key="3">
    <source>
        <dbReference type="ARBA" id="ARBA00022692"/>
    </source>
</evidence>
<keyword evidence="6" id="KW-0443">Lipid metabolism</keyword>
<keyword evidence="5 6" id="KW-0472">Membrane</keyword>
<keyword evidence="9" id="KW-1185">Reference proteome</keyword>
<keyword evidence="3 6" id="KW-0812">Transmembrane</keyword>
<protein>
    <recommendedName>
        <fullName evidence="6">Phosphatidylglycerol lysyltransferase</fullName>
        <ecNumber evidence="6">2.3.2.3</ecNumber>
    </recommendedName>
    <alternativeName>
        <fullName evidence="6">Lysylphosphatidylglycerol synthase</fullName>
    </alternativeName>
</protein>
<accession>A0A926ETA5</accession>
<dbReference type="NCBIfam" id="TIGR00374">
    <property type="entry name" value="flippase-like domain"/>
    <property type="match status" value="1"/>
</dbReference>
<dbReference type="EMBL" id="JACRTG010000008">
    <property type="protein sequence ID" value="MBC8587256.1"/>
    <property type="molecule type" value="Genomic_DNA"/>
</dbReference>
<keyword evidence="7" id="KW-0175">Coiled coil</keyword>
<comment type="caution">
    <text evidence="8">The sequence shown here is derived from an EMBL/GenBank/DDBJ whole genome shotgun (WGS) entry which is preliminary data.</text>
</comment>
<keyword evidence="2" id="KW-1003">Cell membrane</keyword>
<feature type="transmembrane region" description="Helical" evidence="6">
    <location>
        <begin position="122"/>
        <end position="145"/>
    </location>
</feature>
<reference evidence="8" key="1">
    <citation type="submission" date="2020-08" db="EMBL/GenBank/DDBJ databases">
        <title>Genome public.</title>
        <authorList>
            <person name="Liu C."/>
            <person name="Sun Q."/>
        </authorList>
    </citation>
    <scope>NUCLEOTIDE SEQUENCE</scope>
    <source>
        <strain evidence="8">BX21</strain>
    </source>
</reference>
<feature type="transmembrane region" description="Helical" evidence="6">
    <location>
        <begin position="314"/>
        <end position="331"/>
    </location>
</feature>
<organism evidence="8 9">
    <name type="scientific">Paratissierella segnis</name>
    <dbReference type="NCBI Taxonomy" id="2763679"/>
    <lineage>
        <taxon>Bacteria</taxon>
        <taxon>Bacillati</taxon>
        <taxon>Bacillota</taxon>
        <taxon>Tissierellia</taxon>
        <taxon>Tissierellales</taxon>
        <taxon>Tissierellaceae</taxon>
        <taxon>Paratissierella</taxon>
    </lineage>
</organism>
<comment type="catalytic activity">
    <reaction evidence="6">
        <text>L-lysyl-tRNA(Lys) + a 1,2-diacyl-sn-glycero-3-phospho-(1'-sn-glycerol) = a 1,2-diacyl-sn-glycero-3-phospho-1'-(3'-O-L-lysyl)-sn-glycerol + tRNA(Lys)</text>
        <dbReference type="Rhea" id="RHEA:10668"/>
        <dbReference type="Rhea" id="RHEA-COMP:9696"/>
        <dbReference type="Rhea" id="RHEA-COMP:9697"/>
        <dbReference type="ChEBI" id="CHEBI:64716"/>
        <dbReference type="ChEBI" id="CHEBI:75792"/>
        <dbReference type="ChEBI" id="CHEBI:78442"/>
        <dbReference type="ChEBI" id="CHEBI:78529"/>
        <dbReference type="EC" id="2.3.2.3"/>
    </reaction>
</comment>
<dbReference type="PANTHER" id="PTHR37693">
    <property type="entry name" value="PHOSPHATIDYLGLYCEROL LYSYLTRANSFERASE"/>
    <property type="match status" value="1"/>
</dbReference>
<dbReference type="Proteomes" id="UP000601171">
    <property type="component" value="Unassembled WGS sequence"/>
</dbReference>
<evidence type="ECO:0000313" key="8">
    <source>
        <dbReference type="EMBL" id="MBC8587256.1"/>
    </source>
</evidence>
<dbReference type="EC" id="2.3.2.3" evidence="6"/>
<evidence type="ECO:0000256" key="1">
    <source>
        <dbReference type="ARBA" id="ARBA00004651"/>
    </source>
</evidence>
<evidence type="ECO:0000256" key="2">
    <source>
        <dbReference type="ARBA" id="ARBA00022475"/>
    </source>
</evidence>
<dbReference type="InterPro" id="IPR022791">
    <property type="entry name" value="L-PG_synthase/AglD"/>
</dbReference>
<evidence type="ECO:0000313" key="9">
    <source>
        <dbReference type="Proteomes" id="UP000601171"/>
    </source>
</evidence>
<evidence type="ECO:0000256" key="5">
    <source>
        <dbReference type="ARBA" id="ARBA00023136"/>
    </source>
</evidence>
<dbReference type="GO" id="GO:0005886">
    <property type="term" value="C:plasma membrane"/>
    <property type="evidence" value="ECO:0007669"/>
    <property type="project" value="UniProtKB-SubCell"/>
</dbReference>
<dbReference type="AlphaFoldDB" id="A0A926ETA5"/>
<keyword evidence="6" id="KW-0046">Antibiotic resistance</keyword>
<dbReference type="Pfam" id="PF03706">
    <property type="entry name" value="LPG_synthase_TM"/>
    <property type="match status" value="1"/>
</dbReference>
<comment type="subcellular location">
    <subcellularLocation>
        <location evidence="1 6">Cell membrane</location>
        <topology evidence="1 6">Multi-pass membrane protein</topology>
    </subcellularLocation>
</comment>
<dbReference type="PANTHER" id="PTHR37693:SF1">
    <property type="entry name" value="INTEGRAL MEMBRANE PROTEIN"/>
    <property type="match status" value="1"/>
</dbReference>
<feature type="transmembrane region" description="Helical" evidence="6">
    <location>
        <begin position="151"/>
        <end position="174"/>
    </location>
</feature>
<feature type="transmembrane region" description="Helical" evidence="6">
    <location>
        <begin position="230"/>
        <end position="249"/>
    </location>
</feature>
<feature type="transmembrane region" description="Helical" evidence="6">
    <location>
        <begin position="7"/>
        <end position="28"/>
    </location>
</feature>